<dbReference type="InterPro" id="IPR054787">
    <property type="entry name" value="TrlF_ATPase"/>
</dbReference>
<organism evidence="3">
    <name type="scientific">Candidatus Kentrum sp. MB</name>
    <dbReference type="NCBI Taxonomy" id="2138164"/>
    <lineage>
        <taxon>Bacteria</taxon>
        <taxon>Pseudomonadati</taxon>
        <taxon>Pseudomonadota</taxon>
        <taxon>Gammaproteobacteria</taxon>
        <taxon>Candidatus Kentrum</taxon>
    </lineage>
</organism>
<dbReference type="GO" id="GO:0000731">
    <property type="term" value="P:DNA synthesis involved in DNA repair"/>
    <property type="evidence" value="ECO:0007669"/>
    <property type="project" value="TreeGrafter"/>
</dbReference>
<dbReference type="Gene3D" id="3.40.50.300">
    <property type="entry name" value="P-loop containing nucleotide triphosphate hydrolases"/>
    <property type="match status" value="2"/>
</dbReference>
<dbReference type="InterPro" id="IPR016195">
    <property type="entry name" value="Pol/histidinol_Pase-like"/>
</dbReference>
<dbReference type="CDD" id="cd07432">
    <property type="entry name" value="PHP_HisPPase"/>
    <property type="match status" value="1"/>
</dbReference>
<dbReference type="NCBIfam" id="NF045780">
    <property type="entry name" value="TrlF_fam_ATP"/>
    <property type="match status" value="1"/>
</dbReference>
<evidence type="ECO:0000256" key="1">
    <source>
        <dbReference type="SAM" id="Coils"/>
    </source>
</evidence>
<feature type="coiled-coil region" evidence="1">
    <location>
        <begin position="552"/>
        <end position="617"/>
    </location>
</feature>
<reference evidence="3" key="1">
    <citation type="submission" date="2019-02" db="EMBL/GenBank/DDBJ databases">
        <authorList>
            <person name="Gruber-Vodicka R. H."/>
            <person name="Seah K. B. B."/>
        </authorList>
    </citation>
    <scope>NUCLEOTIDE SEQUENCE</scope>
    <source>
        <strain evidence="2">BECK_BZ197</strain>
        <strain evidence="4">BECK_BZ198</strain>
        <strain evidence="3">BECK_BZ199</strain>
    </source>
</reference>
<dbReference type="GO" id="GO:0006302">
    <property type="term" value="P:double-strand break repair"/>
    <property type="evidence" value="ECO:0007669"/>
    <property type="project" value="TreeGrafter"/>
</dbReference>
<dbReference type="SUPFAM" id="SSF89550">
    <property type="entry name" value="PHP domain-like"/>
    <property type="match status" value="1"/>
</dbReference>
<dbReference type="EMBL" id="CAADGH010000077">
    <property type="protein sequence ID" value="VFK76818.1"/>
    <property type="molecule type" value="Genomic_DNA"/>
</dbReference>
<feature type="coiled-coil region" evidence="1">
    <location>
        <begin position="418"/>
        <end position="458"/>
    </location>
</feature>
<dbReference type="PANTHER" id="PTHR32182">
    <property type="entry name" value="DNA REPLICATION AND REPAIR PROTEIN RECF"/>
    <property type="match status" value="1"/>
</dbReference>
<proteinExistence type="predicted"/>
<dbReference type="SUPFAM" id="SSF52540">
    <property type="entry name" value="P-loop containing nucleoside triphosphate hydrolases"/>
    <property type="match status" value="1"/>
</dbReference>
<gene>
    <name evidence="2" type="ORF">BECKMB1821G_GA0114241_10792</name>
    <name evidence="4" type="ORF">BECKMB1821H_GA0114242_10772</name>
    <name evidence="3" type="ORF">BECKMB1821I_GA0114274_10792</name>
</gene>
<evidence type="ECO:0000313" key="4">
    <source>
        <dbReference type="EMBL" id="VFK76818.1"/>
    </source>
</evidence>
<protein>
    <submittedName>
        <fullName evidence="3">Uncharacterized protein</fullName>
    </submittedName>
</protein>
<dbReference type="AlphaFoldDB" id="A0A450XZH2"/>
<accession>A0A450XZH2</accession>
<dbReference type="EMBL" id="CAADFQ010000079">
    <property type="protein sequence ID" value="VFK34657.1"/>
    <property type="molecule type" value="Genomic_DNA"/>
</dbReference>
<sequence length="878" mass="101121">MPNNNTHFPHGSRWLRFDCHLHTRADQEFSYHGDDDRYLSDYVDALEKANISVGIITNHNKFVFDEFKNLRKKARKKQICLLPGVELSIGDGTNHIHTLIVFSDEWLEKGQDHINPFLRIAFEGKIPDQYEQENGCTTLGLLDTIKKLEGYHKDFFLIFAHVEDPSGLWRELGGGRFQEIGKNESFRRRTLGFQKVRTRDERNKVKSWLKGWYPAEVEGSDPKTMDQIGKREQHCYLKLGAFSFKAVKYALSDYGNRVAADPPERYKHSHISSVSFEGGVLDGQTIRFSPELNTLIGIRGSGKSAILEALRYGLNIPFGVKALDTDYKRGLVDHVLGSGGKVTIQAMDQRGQEYEVRRINGELSDVYVDGVLQPGISLRETVIHKPIYFGQKDLSATGDGFEKDLVEKLLGEKLVRIREKIEAQRQRLSERVERWRKLANTTEKKKEYQSKKQDAEFRLRFFKEHGVEEKLQKQVDFEKDAGKCTEIVRFSASYLKALQGFIDQHEDDLRNKRTYTSRQNQAFFAEFFTLYEKLIASFDQIKGLIAEGNQVLIALKEKAGEFANRKDALKEEFATIERALSEELRQSGAQAIRPEEFRELQKIVEQADRMLEALDKQGSQREGLYQEILTEIARLDELWREEFEAIKAELQKVNEGHTALRIEAEFQGDKDALIGFMKDMFRGSRIQESTFATVAEVFPNLRAVYQAGHTELKEKIGATDKTAQKFANHFKDHLPKLITWQIPNRFSIEYQGKELKHHSLGQRASALILFVLAQRENDLFIIDQPEDDLDNQTIYNDVIKLIRQIKPEAQFLFATHNANFPVLGDAEQIIACAYADDSVQVESGSIDCHDLQRKIVDIMEGGEEAFRQRNRRYENWKS</sequence>
<dbReference type="Gene3D" id="3.20.20.140">
    <property type="entry name" value="Metal-dependent hydrolases"/>
    <property type="match status" value="1"/>
</dbReference>
<dbReference type="EMBL" id="CAADFO010000079">
    <property type="protein sequence ID" value="VFK31183.1"/>
    <property type="molecule type" value="Genomic_DNA"/>
</dbReference>
<evidence type="ECO:0000313" key="2">
    <source>
        <dbReference type="EMBL" id="VFK31183.1"/>
    </source>
</evidence>
<dbReference type="InterPro" id="IPR027417">
    <property type="entry name" value="P-loop_NTPase"/>
</dbReference>
<dbReference type="PANTHER" id="PTHR32182:SF22">
    <property type="entry name" value="ATP-DEPENDENT ENDONUCLEASE, OLD FAMILY-RELATED"/>
    <property type="match status" value="1"/>
</dbReference>
<keyword evidence="1" id="KW-0175">Coiled coil</keyword>
<evidence type="ECO:0000313" key="3">
    <source>
        <dbReference type="EMBL" id="VFK34657.1"/>
    </source>
</evidence>
<name>A0A450XZH2_9GAMM</name>